<name>A0A0C3F5N8_PILCF</name>
<reference evidence="2" key="2">
    <citation type="submission" date="2015-01" db="EMBL/GenBank/DDBJ databases">
        <title>Evolutionary Origins and Diversification of the Mycorrhizal Mutualists.</title>
        <authorList>
            <consortium name="DOE Joint Genome Institute"/>
            <consortium name="Mycorrhizal Genomics Consortium"/>
            <person name="Kohler A."/>
            <person name="Kuo A."/>
            <person name="Nagy L.G."/>
            <person name="Floudas D."/>
            <person name="Copeland A."/>
            <person name="Barry K.W."/>
            <person name="Cichocki N."/>
            <person name="Veneault-Fourrey C."/>
            <person name="LaButti K."/>
            <person name="Lindquist E.A."/>
            <person name="Lipzen A."/>
            <person name="Lundell T."/>
            <person name="Morin E."/>
            <person name="Murat C."/>
            <person name="Riley R."/>
            <person name="Ohm R."/>
            <person name="Sun H."/>
            <person name="Tunlid A."/>
            <person name="Henrissat B."/>
            <person name="Grigoriev I.V."/>
            <person name="Hibbett D.S."/>
            <person name="Martin F."/>
        </authorList>
    </citation>
    <scope>NUCLEOTIDE SEQUENCE [LARGE SCALE GENOMIC DNA]</scope>
    <source>
        <strain evidence="2">F 1598</strain>
    </source>
</reference>
<dbReference type="STRING" id="765440.A0A0C3F5N8"/>
<evidence type="ECO:0008006" key="3">
    <source>
        <dbReference type="Google" id="ProtNLM"/>
    </source>
</evidence>
<gene>
    <name evidence="1" type="ORF">PILCRDRAFT_28351</name>
</gene>
<proteinExistence type="predicted"/>
<reference evidence="1 2" key="1">
    <citation type="submission" date="2014-04" db="EMBL/GenBank/DDBJ databases">
        <authorList>
            <consortium name="DOE Joint Genome Institute"/>
            <person name="Kuo A."/>
            <person name="Tarkka M."/>
            <person name="Buscot F."/>
            <person name="Kohler A."/>
            <person name="Nagy L.G."/>
            <person name="Floudas D."/>
            <person name="Copeland A."/>
            <person name="Barry K.W."/>
            <person name="Cichocki N."/>
            <person name="Veneault-Fourrey C."/>
            <person name="LaButti K."/>
            <person name="Lindquist E.A."/>
            <person name="Lipzen A."/>
            <person name="Lundell T."/>
            <person name="Morin E."/>
            <person name="Murat C."/>
            <person name="Sun H."/>
            <person name="Tunlid A."/>
            <person name="Henrissat B."/>
            <person name="Grigoriev I.V."/>
            <person name="Hibbett D.S."/>
            <person name="Martin F."/>
            <person name="Nordberg H.P."/>
            <person name="Cantor M.N."/>
            <person name="Hua S.X."/>
        </authorList>
    </citation>
    <scope>NUCLEOTIDE SEQUENCE [LARGE SCALE GENOMIC DNA]</scope>
    <source>
        <strain evidence="1 2">F 1598</strain>
    </source>
</reference>
<dbReference type="AlphaFoldDB" id="A0A0C3F5N8"/>
<feature type="non-terminal residue" evidence="1">
    <location>
        <position position="135"/>
    </location>
</feature>
<accession>A0A0C3F5N8</accession>
<dbReference type="InParanoid" id="A0A0C3F5N8"/>
<sequence>MPTLSPNPPPFIPTGRYTANNRAIINKVHPGDFLWPQEQELMHHFMCLQNQGFAWNDSQRGRFRKDFFPPIVMPVVEHKPWVLRNMPIPPGIYEDVCKIIKTKIAAGVYERSNSSYRLLPPHTEQIAEQFAGRAC</sequence>
<protein>
    <recommendedName>
        <fullName evidence="3">Reverse transcriptase domain-containing protein</fullName>
    </recommendedName>
</protein>
<dbReference type="OrthoDB" id="5599163at2759"/>
<evidence type="ECO:0000313" key="1">
    <source>
        <dbReference type="EMBL" id="KIM75339.1"/>
    </source>
</evidence>
<dbReference type="HOGENOM" id="CLU_092523_5_0_1"/>
<organism evidence="1 2">
    <name type="scientific">Piloderma croceum (strain F 1598)</name>
    <dbReference type="NCBI Taxonomy" id="765440"/>
    <lineage>
        <taxon>Eukaryota</taxon>
        <taxon>Fungi</taxon>
        <taxon>Dikarya</taxon>
        <taxon>Basidiomycota</taxon>
        <taxon>Agaricomycotina</taxon>
        <taxon>Agaricomycetes</taxon>
        <taxon>Agaricomycetidae</taxon>
        <taxon>Atheliales</taxon>
        <taxon>Atheliaceae</taxon>
        <taxon>Piloderma</taxon>
    </lineage>
</organism>
<dbReference type="Proteomes" id="UP000054166">
    <property type="component" value="Unassembled WGS sequence"/>
</dbReference>
<evidence type="ECO:0000313" key="2">
    <source>
        <dbReference type="Proteomes" id="UP000054166"/>
    </source>
</evidence>
<dbReference type="EMBL" id="KN833047">
    <property type="protein sequence ID" value="KIM75339.1"/>
    <property type="molecule type" value="Genomic_DNA"/>
</dbReference>
<keyword evidence="2" id="KW-1185">Reference proteome</keyword>